<evidence type="ECO:0000256" key="1">
    <source>
        <dbReference type="ARBA" id="ARBA00004370"/>
    </source>
</evidence>
<reference evidence="5 6" key="1">
    <citation type="submission" date="2016-02" db="EMBL/GenBank/DDBJ databases">
        <title>Draft genome sequence of Hydrogenophaga sp. LPB0072.</title>
        <authorList>
            <person name="Shin S.-K."/>
            <person name="Yi H."/>
        </authorList>
    </citation>
    <scope>NUCLEOTIDE SEQUENCE [LARGE SCALE GENOMIC DNA]</scope>
    <source>
        <strain evidence="5 6">LPB0072</strain>
    </source>
</reference>
<protein>
    <recommendedName>
        <fullName evidence="8">Glycine zipper 2TM domain-containing protein</fullName>
    </recommendedName>
</protein>
<dbReference type="Proteomes" id="UP000185657">
    <property type="component" value="Unassembled WGS sequence"/>
</dbReference>
<sequence>MKTLSRNLLLPALTGAIAFSAAGVAQAQDERGRVISSTPVIQQVAVPREVCENVQVRERARSSGAGALMGGIAGGAMGNAVGGGTGRAVATALGIFGGAVLGDRIEGRGQSTVRTVQECTTQNVYENQTVAYNVVYEYAGRQYSVEMDDEPGRYVPVSVQPVNVRPVTRPQVQYVPASAAPEVVYVGRIPRGHSNGRWDREQDDRWDRNWR</sequence>
<evidence type="ECO:0008006" key="8">
    <source>
        <dbReference type="Google" id="ProtNLM"/>
    </source>
</evidence>
<dbReference type="KEGG" id="hyl:LPB072_21035"/>
<dbReference type="EMBL" id="CP017476">
    <property type="protein sequence ID" value="AOW14933.1"/>
    <property type="molecule type" value="Genomic_DNA"/>
</dbReference>
<keyword evidence="6" id="KW-1185">Reference proteome</keyword>
<organism evidence="4 7">
    <name type="scientific">Hydrogenophaga crassostreae</name>
    <dbReference type="NCBI Taxonomy" id="1763535"/>
    <lineage>
        <taxon>Bacteria</taxon>
        <taxon>Pseudomonadati</taxon>
        <taxon>Pseudomonadota</taxon>
        <taxon>Betaproteobacteria</taxon>
        <taxon>Burkholderiales</taxon>
        <taxon>Comamonadaceae</taxon>
        <taxon>Hydrogenophaga</taxon>
    </lineage>
</organism>
<dbReference type="GO" id="GO:0016020">
    <property type="term" value="C:membrane"/>
    <property type="evidence" value="ECO:0007669"/>
    <property type="project" value="UniProtKB-SubCell"/>
</dbReference>
<evidence type="ECO:0000313" key="4">
    <source>
        <dbReference type="EMBL" id="AOW14933.1"/>
    </source>
</evidence>
<dbReference type="PANTHER" id="PTHR35603">
    <property type="match status" value="1"/>
</dbReference>
<evidence type="ECO:0000313" key="7">
    <source>
        <dbReference type="Proteomes" id="UP000185680"/>
    </source>
</evidence>
<dbReference type="NCBIfam" id="NF008437">
    <property type="entry name" value="PRK11280.1"/>
    <property type="match status" value="1"/>
</dbReference>
<keyword evidence="2" id="KW-0472">Membrane</keyword>
<dbReference type="PANTHER" id="PTHR35603:SF2">
    <property type="entry name" value="OUTER MEMBRANE LIPOPROTEIN"/>
    <property type="match status" value="1"/>
</dbReference>
<accession>A0A167HNM2</accession>
<dbReference type="STRING" id="1763535.LPB072_21035"/>
<feature type="signal peptide" evidence="3">
    <location>
        <begin position="1"/>
        <end position="27"/>
    </location>
</feature>
<dbReference type="InterPro" id="IPR051407">
    <property type="entry name" value="Bact_OM_lipoprot/Surf_antigen"/>
</dbReference>
<evidence type="ECO:0000313" key="5">
    <source>
        <dbReference type="EMBL" id="OAD41500.1"/>
    </source>
</evidence>
<dbReference type="RefSeq" id="WP_066091212.1">
    <property type="nucleotide sequence ID" value="NZ_CP017476.1"/>
</dbReference>
<dbReference type="Proteomes" id="UP000185680">
    <property type="component" value="Chromosome"/>
</dbReference>
<evidence type="ECO:0000256" key="3">
    <source>
        <dbReference type="SAM" id="SignalP"/>
    </source>
</evidence>
<gene>
    <name evidence="4" type="ORF">LPB072_21035</name>
    <name evidence="5" type="ORF">LPB72_12705</name>
</gene>
<dbReference type="OrthoDB" id="8909257at2"/>
<name>A0A167HNM2_9BURK</name>
<comment type="subcellular location">
    <subcellularLocation>
        <location evidence="1">Membrane</location>
    </subcellularLocation>
</comment>
<keyword evidence="3" id="KW-0732">Signal</keyword>
<evidence type="ECO:0000313" key="6">
    <source>
        <dbReference type="Proteomes" id="UP000185657"/>
    </source>
</evidence>
<reference evidence="4 7" key="2">
    <citation type="submission" date="2016-10" db="EMBL/GenBank/DDBJ databases">
        <title>Hydorgenophaga sp. LPB0072 isolated from gastropod.</title>
        <authorList>
            <person name="Kim E."/>
            <person name="Yi H."/>
        </authorList>
    </citation>
    <scope>NUCLEOTIDE SEQUENCE [LARGE SCALE GENOMIC DNA]</scope>
    <source>
        <strain evidence="4 7">LPB0072</strain>
    </source>
</reference>
<proteinExistence type="predicted"/>
<dbReference type="AlphaFoldDB" id="A0A167HNM2"/>
<dbReference type="EMBL" id="LVWD01000015">
    <property type="protein sequence ID" value="OAD41500.1"/>
    <property type="molecule type" value="Genomic_DNA"/>
</dbReference>
<evidence type="ECO:0000256" key="2">
    <source>
        <dbReference type="ARBA" id="ARBA00023136"/>
    </source>
</evidence>
<feature type="chain" id="PRO_5044549599" description="Glycine zipper 2TM domain-containing protein" evidence="3">
    <location>
        <begin position="28"/>
        <end position="211"/>
    </location>
</feature>